<evidence type="ECO:0000256" key="2">
    <source>
        <dbReference type="ARBA" id="ARBA00023242"/>
    </source>
</evidence>
<dbReference type="InParanoid" id="A0A0D2A902"/>
<comment type="subcellular location">
    <subcellularLocation>
        <location evidence="1">Nucleus</location>
    </subcellularLocation>
</comment>
<dbReference type="AlphaFoldDB" id="A0A0D2A902"/>
<dbReference type="PANTHER" id="PTHR12765">
    <property type="entry name" value="RED PROTEIN IK FACTOR CYTOKINE IK"/>
    <property type="match status" value="1"/>
</dbReference>
<dbReference type="GO" id="GO:0005634">
    <property type="term" value="C:nucleus"/>
    <property type="evidence" value="ECO:0007669"/>
    <property type="project" value="UniProtKB-SubCell"/>
</dbReference>
<accession>A0A0D2A902</accession>
<feature type="region of interest" description="Disordered" evidence="4">
    <location>
        <begin position="470"/>
        <end position="523"/>
    </location>
</feature>
<sequence length="523" mass="58134">MNNEQFRRLVSANLGVSQNEAPRSTKPNSAPRMLLGARPKSSVRTGRSYGAELFKKTSGEKELNKTKSSIPKGTKLAAGYVDRTQQRRENEEEDETAQKLKALEERMKNGEIDEETFERMRDEITGGDISRTHLVKGLDRKLLERVRRGENVLALQDKNGTSEENHVGDEDAAFEELEKHEVVATVREDRVKQGEKAKIIPASIAGQKRTRDEILADLKAQREAAKAAARPQLGSGFKKIRKSDGPKIEIDEKGREVLITTDEHGNVKRKIKKFKPSPSQETRESPVNKEQPLGADVNIPMFEPKMEEESDEDIFENAGHDFNPLADLNDSDASENEATTTHKNDHQDEASNSGSEAETKGGPHTEHMVSSSTGTKNYFNDDPSSFSVLSTIKNNLSDPSVIAALAKSQRAQNVAAEDSQALTAEDEARRKRREAMLASQDRDMEDMDMGFGGSRFEDAEDMAIDGEKVKFSKWKGLGGEDSDDYEGGRGRGGSKRKRGPKKRKGDKNSMADVMRVMENQRKG</sequence>
<organism evidence="6 7">
    <name type="scientific">Verruconis gallopava</name>
    <dbReference type="NCBI Taxonomy" id="253628"/>
    <lineage>
        <taxon>Eukaryota</taxon>
        <taxon>Fungi</taxon>
        <taxon>Dikarya</taxon>
        <taxon>Ascomycota</taxon>
        <taxon>Pezizomycotina</taxon>
        <taxon>Dothideomycetes</taxon>
        <taxon>Pleosporomycetidae</taxon>
        <taxon>Venturiales</taxon>
        <taxon>Sympoventuriaceae</taxon>
        <taxon>Verruconis</taxon>
    </lineage>
</organism>
<feature type="compositionally biased region" description="Acidic residues" evidence="4">
    <location>
        <begin position="306"/>
        <end position="315"/>
    </location>
</feature>
<feature type="compositionally biased region" description="Polar residues" evidence="4">
    <location>
        <begin position="368"/>
        <end position="384"/>
    </location>
</feature>
<gene>
    <name evidence="6" type="ORF">PV09_05668</name>
</gene>
<proteinExistence type="predicted"/>
<feature type="region of interest" description="Disordered" evidence="4">
    <location>
        <begin position="1"/>
        <end position="48"/>
    </location>
</feature>
<evidence type="ECO:0000256" key="1">
    <source>
        <dbReference type="ARBA" id="ARBA00004123"/>
    </source>
</evidence>
<reference evidence="6 7" key="1">
    <citation type="submission" date="2015-01" db="EMBL/GenBank/DDBJ databases">
        <title>The Genome Sequence of Ochroconis gallopava CBS43764.</title>
        <authorList>
            <consortium name="The Broad Institute Genomics Platform"/>
            <person name="Cuomo C."/>
            <person name="de Hoog S."/>
            <person name="Gorbushina A."/>
            <person name="Stielow B."/>
            <person name="Teixiera M."/>
            <person name="Abouelleil A."/>
            <person name="Chapman S.B."/>
            <person name="Priest M."/>
            <person name="Young S.K."/>
            <person name="Wortman J."/>
            <person name="Nusbaum C."/>
            <person name="Birren B."/>
        </authorList>
    </citation>
    <scope>NUCLEOTIDE SEQUENCE [LARGE SCALE GENOMIC DNA]</scope>
    <source>
        <strain evidence="6 7">CBS 43764</strain>
    </source>
</reference>
<protein>
    <recommendedName>
        <fullName evidence="5">RED-like N-terminal domain-containing protein</fullName>
    </recommendedName>
</protein>
<dbReference type="HOGENOM" id="CLU_017393_0_0_1"/>
<feature type="region of interest" description="Disordered" evidence="4">
    <location>
        <begin position="261"/>
        <end position="384"/>
    </location>
</feature>
<keyword evidence="7" id="KW-1185">Reference proteome</keyword>
<feature type="compositionally biased region" description="Polar residues" evidence="4">
    <location>
        <begin position="14"/>
        <end position="28"/>
    </location>
</feature>
<evidence type="ECO:0000256" key="3">
    <source>
        <dbReference type="SAM" id="Coils"/>
    </source>
</evidence>
<dbReference type="Pfam" id="PF07808">
    <property type="entry name" value="RED_N"/>
    <property type="match status" value="1"/>
</dbReference>
<feature type="compositionally biased region" description="Basic and acidic residues" evidence="4">
    <location>
        <begin position="340"/>
        <end position="349"/>
    </location>
</feature>
<evidence type="ECO:0000256" key="4">
    <source>
        <dbReference type="SAM" id="MobiDB-lite"/>
    </source>
</evidence>
<feature type="region of interest" description="Disordered" evidence="4">
    <location>
        <begin position="410"/>
        <end position="455"/>
    </location>
</feature>
<dbReference type="Proteomes" id="UP000053259">
    <property type="component" value="Unassembled WGS sequence"/>
</dbReference>
<dbReference type="GeneID" id="27313641"/>
<feature type="compositionally biased region" description="Basic residues" evidence="4">
    <location>
        <begin position="492"/>
        <end position="505"/>
    </location>
</feature>
<dbReference type="EMBL" id="KN847546">
    <property type="protein sequence ID" value="KIW03010.1"/>
    <property type="molecule type" value="Genomic_DNA"/>
</dbReference>
<dbReference type="InterPro" id="IPR012916">
    <property type="entry name" value="RED_N"/>
</dbReference>
<dbReference type="STRING" id="253628.A0A0D2A902"/>
<evidence type="ECO:0000313" key="7">
    <source>
        <dbReference type="Proteomes" id="UP000053259"/>
    </source>
</evidence>
<dbReference type="OrthoDB" id="3366823at2759"/>
<dbReference type="InterPro" id="IPR039896">
    <property type="entry name" value="Red-like"/>
</dbReference>
<feature type="coiled-coil region" evidence="3">
    <location>
        <begin position="83"/>
        <end position="120"/>
    </location>
</feature>
<dbReference type="RefSeq" id="XP_016212879.1">
    <property type="nucleotide sequence ID" value="XM_016359200.1"/>
</dbReference>
<evidence type="ECO:0000313" key="6">
    <source>
        <dbReference type="EMBL" id="KIW03010.1"/>
    </source>
</evidence>
<keyword evidence="3" id="KW-0175">Coiled coil</keyword>
<evidence type="ECO:0000259" key="5">
    <source>
        <dbReference type="Pfam" id="PF07808"/>
    </source>
</evidence>
<name>A0A0D2A902_9PEZI</name>
<feature type="compositionally biased region" description="Basic and acidic residues" evidence="4">
    <location>
        <begin position="357"/>
        <end position="367"/>
    </location>
</feature>
<feature type="domain" description="RED-like N-terminal" evidence="5">
    <location>
        <begin position="56"/>
        <end position="179"/>
    </location>
</feature>
<keyword evidence="2" id="KW-0539">Nucleus</keyword>
<dbReference type="VEuPathDB" id="FungiDB:PV09_05668"/>